<dbReference type="GO" id="GO:0005096">
    <property type="term" value="F:GTPase activator activity"/>
    <property type="evidence" value="ECO:0007669"/>
    <property type="project" value="UniProtKB-KW"/>
</dbReference>
<feature type="domain" description="GIT Spa2 homology (SHD)" evidence="6">
    <location>
        <begin position="128"/>
        <end position="158"/>
    </location>
</feature>
<dbReference type="InterPro" id="IPR047161">
    <property type="entry name" value="GIT-like"/>
</dbReference>
<feature type="region of interest" description="Disordered" evidence="5">
    <location>
        <begin position="205"/>
        <end position="401"/>
    </location>
</feature>
<dbReference type="OrthoDB" id="5588096at2759"/>
<dbReference type="Pfam" id="PF08518">
    <property type="entry name" value="GIT_SHD"/>
    <property type="match status" value="2"/>
</dbReference>
<dbReference type="Pfam" id="PF12205">
    <property type="entry name" value="GIT1_C"/>
    <property type="match status" value="1"/>
</dbReference>
<accession>A0A6A4VE16</accession>
<dbReference type="GO" id="GO:0007420">
    <property type="term" value="P:brain development"/>
    <property type="evidence" value="ECO:0007669"/>
    <property type="project" value="InterPro"/>
</dbReference>
<sequence>MSPARRISEAREAGHSELCRRLEECQYELTDRLAYFLTGRRPDHAAGQHFVVPPPVGPDTEALVNARLKLRNLQSRLLAELAADVYDEVDRRETDAHWLAQHPAATSGPGSVPFLPVNPEFSSTRNQGRQKLARFTAPEFRALIVDVLQEARRRQLGPAAAAAAAAALAEGDDDEPLYDSVASEDDYAPIEQLQRRENAQRMLAEQNELLRPTRTESPENGDSGERTKDGSLNSLEANHHRRASDGSSGDDRLMRESSLAPPESNEEMRREIDLLRDMVSERPPPVCSRAGSGTPDPGTLTAAPGRRPAPGPGAGPPPLPPHAAAGRRPVSMFETRERPAQPPTWCLERKLSEGDRVSPPGSTAASLTASGSCSLPHQSVPQRASGSRSLPLPGASEPPKQEVVIRKTELVTRRIQRLLTAAQHGRTDQYNACIDRIYSAVLEMVSVFPQSGCDERALDSVQQLSTSAWRLQNESAGLLAAAGAPSAHDARLITQQVIQMAFEVAKGAKQLVMIYQ</sequence>
<evidence type="ECO:0000256" key="2">
    <source>
        <dbReference type="ARBA" id="ARBA00022737"/>
    </source>
</evidence>
<dbReference type="GO" id="GO:0008270">
    <property type="term" value="F:zinc ion binding"/>
    <property type="evidence" value="ECO:0007669"/>
    <property type="project" value="UniProtKB-KW"/>
</dbReference>
<feature type="compositionally biased region" description="Basic and acidic residues" evidence="5">
    <location>
        <begin position="211"/>
        <end position="229"/>
    </location>
</feature>
<dbReference type="EMBL" id="VIIS01002004">
    <property type="protein sequence ID" value="KAF0289794.1"/>
    <property type="molecule type" value="Genomic_DNA"/>
</dbReference>
<proteinExistence type="predicted"/>
<evidence type="ECO:0000256" key="1">
    <source>
        <dbReference type="ARBA" id="ARBA00022468"/>
    </source>
</evidence>
<evidence type="ECO:0000256" key="3">
    <source>
        <dbReference type="ARBA" id="ARBA00022771"/>
    </source>
</evidence>
<comment type="caution">
    <text evidence="7">The sequence shown here is derived from an EMBL/GenBank/DDBJ whole genome shotgun (WGS) entry which is preliminary data.</text>
</comment>
<gene>
    <name evidence="7" type="primary">GIT2_2</name>
    <name evidence="7" type="ORF">FJT64_011991</name>
</gene>
<keyword evidence="3" id="KW-0479">Metal-binding</keyword>
<dbReference type="GO" id="GO:0031267">
    <property type="term" value="F:small GTPase binding"/>
    <property type="evidence" value="ECO:0007669"/>
    <property type="project" value="TreeGrafter"/>
</dbReference>
<dbReference type="InterPro" id="IPR022018">
    <property type="entry name" value="GIT1_C"/>
</dbReference>
<dbReference type="GO" id="GO:0036465">
    <property type="term" value="P:synaptic vesicle recycling"/>
    <property type="evidence" value="ECO:0007669"/>
    <property type="project" value="TreeGrafter"/>
</dbReference>
<dbReference type="InterPro" id="IPR013724">
    <property type="entry name" value="GIT_SHD"/>
</dbReference>
<dbReference type="PANTHER" id="PTHR46097">
    <property type="entry name" value="G PROTEIN-COUPLED RECEPTOR KINASE INTERACTING ARFGAP"/>
    <property type="match status" value="1"/>
</dbReference>
<dbReference type="GO" id="GO:0008277">
    <property type="term" value="P:regulation of G protein-coupled receptor signaling pathway"/>
    <property type="evidence" value="ECO:0007669"/>
    <property type="project" value="TreeGrafter"/>
</dbReference>
<feature type="compositionally biased region" description="Basic and acidic residues" evidence="5">
    <location>
        <begin position="266"/>
        <end position="280"/>
    </location>
</feature>
<organism evidence="7 8">
    <name type="scientific">Amphibalanus amphitrite</name>
    <name type="common">Striped barnacle</name>
    <name type="synonym">Balanus amphitrite</name>
    <dbReference type="NCBI Taxonomy" id="1232801"/>
    <lineage>
        <taxon>Eukaryota</taxon>
        <taxon>Metazoa</taxon>
        <taxon>Ecdysozoa</taxon>
        <taxon>Arthropoda</taxon>
        <taxon>Crustacea</taxon>
        <taxon>Multicrustacea</taxon>
        <taxon>Cirripedia</taxon>
        <taxon>Thoracica</taxon>
        <taxon>Thoracicalcarea</taxon>
        <taxon>Balanomorpha</taxon>
        <taxon>Balanoidea</taxon>
        <taxon>Balanidae</taxon>
        <taxon>Amphibalaninae</taxon>
        <taxon>Amphibalanus</taxon>
    </lineage>
</organism>
<dbReference type="GO" id="GO:0098793">
    <property type="term" value="C:presynapse"/>
    <property type="evidence" value="ECO:0007669"/>
    <property type="project" value="GOC"/>
</dbReference>
<keyword evidence="4" id="KW-0040">ANK repeat</keyword>
<feature type="compositionally biased region" description="Low complexity" evidence="5">
    <location>
        <begin position="358"/>
        <end position="375"/>
    </location>
</feature>
<evidence type="ECO:0000259" key="6">
    <source>
        <dbReference type="SMART" id="SM00555"/>
    </source>
</evidence>
<evidence type="ECO:0000313" key="7">
    <source>
        <dbReference type="EMBL" id="KAF0289794.1"/>
    </source>
</evidence>
<dbReference type="PANTHER" id="PTHR46097:SF3">
    <property type="entry name" value="ARF GTPASE-ACTIVATING PROTEIN GIT"/>
    <property type="match status" value="1"/>
</dbReference>
<keyword evidence="3" id="KW-0863">Zinc-finger</keyword>
<feature type="domain" description="GIT Spa2 homology (SHD)" evidence="6">
    <location>
        <begin position="66"/>
        <end position="96"/>
    </location>
</feature>
<evidence type="ECO:0000256" key="5">
    <source>
        <dbReference type="SAM" id="MobiDB-lite"/>
    </source>
</evidence>
<dbReference type="Proteomes" id="UP000440578">
    <property type="component" value="Unassembled WGS sequence"/>
</dbReference>
<dbReference type="Gene3D" id="1.20.120.330">
    <property type="entry name" value="Nucleotidyltransferases domain 2"/>
    <property type="match status" value="1"/>
</dbReference>
<keyword evidence="1" id="KW-0343">GTPase activation</keyword>
<evidence type="ECO:0000256" key="4">
    <source>
        <dbReference type="ARBA" id="ARBA00023043"/>
    </source>
</evidence>
<feature type="compositionally biased region" description="Polar residues" evidence="5">
    <location>
        <begin position="376"/>
        <end position="388"/>
    </location>
</feature>
<dbReference type="GO" id="GO:0032012">
    <property type="term" value="P:regulation of ARF protein signal transduction"/>
    <property type="evidence" value="ECO:0007669"/>
    <property type="project" value="InterPro"/>
</dbReference>
<evidence type="ECO:0000313" key="8">
    <source>
        <dbReference type="Proteomes" id="UP000440578"/>
    </source>
</evidence>
<name>A0A6A4VE16_AMPAM</name>
<feature type="compositionally biased region" description="Basic and acidic residues" evidence="5">
    <location>
        <begin position="347"/>
        <end position="356"/>
    </location>
</feature>
<protein>
    <submittedName>
        <fullName evidence="7">ARF GTPase-activating protein GIT2</fullName>
    </submittedName>
</protein>
<keyword evidence="2" id="KW-0677">Repeat</keyword>
<dbReference type="SMART" id="SM00555">
    <property type="entry name" value="GIT"/>
    <property type="match status" value="2"/>
</dbReference>
<dbReference type="AlphaFoldDB" id="A0A6A4VE16"/>
<feature type="compositionally biased region" description="Pro residues" evidence="5">
    <location>
        <begin position="307"/>
        <end position="321"/>
    </location>
</feature>
<keyword evidence="8" id="KW-1185">Reference proteome</keyword>
<keyword evidence="3" id="KW-0862">Zinc</keyword>
<reference evidence="7 8" key="1">
    <citation type="submission" date="2019-07" db="EMBL/GenBank/DDBJ databases">
        <title>Draft genome assembly of a fouling barnacle, Amphibalanus amphitrite (Darwin, 1854): The first reference genome for Thecostraca.</title>
        <authorList>
            <person name="Kim W."/>
        </authorList>
    </citation>
    <scope>NUCLEOTIDE SEQUENCE [LARGE SCALE GENOMIC DNA]</scope>
    <source>
        <strain evidence="7">SNU_AA5</strain>
        <tissue evidence="7">Soma without cirri and trophi</tissue>
    </source>
</reference>